<evidence type="ECO:0000256" key="4">
    <source>
        <dbReference type="ARBA" id="ARBA00022679"/>
    </source>
</evidence>
<dbReference type="PRINTS" id="PR01210">
    <property type="entry name" value="GGTRANSPTASE"/>
</dbReference>
<organism evidence="11 12">
    <name type="scientific">Ancylobacter radicis</name>
    <dbReference type="NCBI Taxonomy" id="2836179"/>
    <lineage>
        <taxon>Bacteria</taxon>
        <taxon>Pseudomonadati</taxon>
        <taxon>Pseudomonadota</taxon>
        <taxon>Alphaproteobacteria</taxon>
        <taxon>Hyphomicrobiales</taxon>
        <taxon>Xanthobacteraceae</taxon>
        <taxon>Ancylobacter</taxon>
    </lineage>
</organism>
<comment type="PTM">
    <text evidence="9">Cleaved by autocatalysis into a large and a small subunit.</text>
</comment>
<dbReference type="EC" id="2.3.2.2" evidence="9"/>
<evidence type="ECO:0000256" key="8">
    <source>
        <dbReference type="ARBA" id="ARBA00047417"/>
    </source>
</evidence>
<keyword evidence="10" id="KW-0732">Signal</keyword>
<keyword evidence="5 9" id="KW-0378">Hydrolase</keyword>
<keyword evidence="9" id="KW-0317">Glutathione biosynthesis</keyword>
<evidence type="ECO:0000256" key="3">
    <source>
        <dbReference type="ARBA" id="ARBA00009381"/>
    </source>
</evidence>
<comment type="caution">
    <text evidence="11">The sequence shown here is derived from an EMBL/GenBank/DDBJ whole genome shotgun (WGS) entry which is preliminary data.</text>
</comment>
<keyword evidence="4 9" id="KW-0808">Transferase</keyword>
<dbReference type="PANTHER" id="PTHR43199">
    <property type="entry name" value="GLUTATHIONE HYDROLASE"/>
    <property type="match status" value="1"/>
</dbReference>
<keyword evidence="12" id="KW-1185">Reference proteome</keyword>
<dbReference type="PANTHER" id="PTHR43199:SF1">
    <property type="entry name" value="GLUTATHIONE HYDROLASE PROENZYME"/>
    <property type="match status" value="1"/>
</dbReference>
<dbReference type="SUPFAM" id="SSF56235">
    <property type="entry name" value="N-terminal nucleophile aminohydrolases (Ntn hydrolases)"/>
    <property type="match status" value="1"/>
</dbReference>
<keyword evidence="7 9" id="KW-0012">Acyltransferase</keyword>
<comment type="catalytic activity">
    <reaction evidence="8 9">
        <text>an N-terminal (5-L-glutamyl)-[peptide] + an alpha-amino acid = 5-L-glutamyl amino acid + an N-terminal L-alpha-aminoacyl-[peptide]</text>
        <dbReference type="Rhea" id="RHEA:23904"/>
        <dbReference type="Rhea" id="RHEA-COMP:9780"/>
        <dbReference type="Rhea" id="RHEA-COMP:9795"/>
        <dbReference type="ChEBI" id="CHEBI:77644"/>
        <dbReference type="ChEBI" id="CHEBI:78597"/>
        <dbReference type="ChEBI" id="CHEBI:78599"/>
        <dbReference type="ChEBI" id="CHEBI:78608"/>
        <dbReference type="EC" id="2.3.2.2"/>
    </reaction>
</comment>
<dbReference type="Pfam" id="PF01019">
    <property type="entry name" value="G_glu_transpept"/>
    <property type="match status" value="1"/>
</dbReference>
<keyword evidence="6 9" id="KW-0865">Zymogen</keyword>
<sequence>MKRSSARSFGFTLARPLAPLLGLLLAGLLALTPAAAQQAADAQAPERAGAALTGAKTATGKNWMVTAANPLAAEAGAAALRAGGNAIDALVATQLVLGLVEPQSSGLGGGAFLVYWDAAQKRLTSFDGRETAPRAATPTLFQNEKGEPLGFMAAVVGGRSVGTPGTPRLMETVHRRYGKIAWAQLFRPAQHLAEEGFAVSPRLAALIAGDVETLKRDDAARAYFLDAQGAPLKAGTTLRNPAYAATLRHLAAYGADAFYGGELAAAIVRSVREADNPGLLSLGDLREYRVKERAPVCAPYRGYEVCGMGPPSSGALTLGQILGLLDSYDLKALGPTSPEAWRLIADASRLAFADRERYMADSDFVPMPTKGLLAPDYLKGRAELLKGDDALPAVSAGEPTWDHARAEPRADGAALELPSTTQVTIVDADGNVASMTSTIEAGFGSRLMVGGFLLNNELTDFSFRSHKDGVPVANRVEPGKRPRSSMAPTIVMRDGTPVLALGSPGGSQIIGYVAKTLIAHLDWGLPLDQAIAAPNVLARFDAVEIEAGTAAEGLAPELKALGFEVKTAPMTSGVQAVAITPDGLIGAADPRREGVAIGE</sequence>
<feature type="signal peptide" evidence="10">
    <location>
        <begin position="1"/>
        <end position="36"/>
    </location>
</feature>
<gene>
    <name evidence="11" type="primary">ggt</name>
    <name evidence="11" type="ORF">KIP89_16065</name>
</gene>
<evidence type="ECO:0000313" key="12">
    <source>
        <dbReference type="Proteomes" id="UP001166585"/>
    </source>
</evidence>
<comment type="catalytic activity">
    <reaction evidence="2 9">
        <text>glutathione + H2O = L-cysteinylglycine + L-glutamate</text>
        <dbReference type="Rhea" id="RHEA:28807"/>
        <dbReference type="ChEBI" id="CHEBI:15377"/>
        <dbReference type="ChEBI" id="CHEBI:29985"/>
        <dbReference type="ChEBI" id="CHEBI:57925"/>
        <dbReference type="ChEBI" id="CHEBI:61694"/>
        <dbReference type="EC" id="3.4.19.13"/>
    </reaction>
</comment>
<dbReference type="InterPro" id="IPR000101">
    <property type="entry name" value="GGT_peptidase"/>
</dbReference>
<dbReference type="EMBL" id="JAHCQH010000020">
    <property type="protein sequence ID" value="MBS9478631.1"/>
    <property type="molecule type" value="Genomic_DNA"/>
</dbReference>
<dbReference type="InterPro" id="IPR043137">
    <property type="entry name" value="GGT_ssub_C"/>
</dbReference>
<evidence type="ECO:0000256" key="1">
    <source>
        <dbReference type="ARBA" id="ARBA00001049"/>
    </source>
</evidence>
<evidence type="ECO:0000313" key="11">
    <source>
        <dbReference type="EMBL" id="MBS9478631.1"/>
    </source>
</evidence>
<comment type="similarity">
    <text evidence="3 9">Belongs to the gamma-glutamyltransferase family.</text>
</comment>
<evidence type="ECO:0000256" key="2">
    <source>
        <dbReference type="ARBA" id="ARBA00001089"/>
    </source>
</evidence>
<evidence type="ECO:0000256" key="10">
    <source>
        <dbReference type="SAM" id="SignalP"/>
    </source>
</evidence>
<dbReference type="Gene3D" id="3.60.20.40">
    <property type="match status" value="1"/>
</dbReference>
<comment type="pathway">
    <text evidence="9">Sulfur metabolism; glutathione metabolism.</text>
</comment>
<evidence type="ECO:0000256" key="7">
    <source>
        <dbReference type="ARBA" id="ARBA00023315"/>
    </source>
</evidence>
<comment type="subunit">
    <text evidence="9">This enzyme consists of two polypeptide chains, which are synthesized in precursor form from a single polypeptide.</text>
</comment>
<protein>
    <recommendedName>
        <fullName evidence="9">Glutathione hydrolase proenzyme</fullName>
        <ecNumber evidence="9">2.3.2.2</ecNumber>
        <ecNumber evidence="9">3.4.19.13</ecNumber>
    </recommendedName>
    <component>
        <recommendedName>
            <fullName evidence="9">Glutathione hydrolase large chain</fullName>
        </recommendedName>
    </component>
    <component>
        <recommendedName>
            <fullName evidence="9">Glutathione hydrolase small chain</fullName>
        </recommendedName>
    </component>
</protein>
<proteinExistence type="inferred from homology"/>
<evidence type="ECO:0000256" key="9">
    <source>
        <dbReference type="RuleBase" id="RU368036"/>
    </source>
</evidence>
<dbReference type="InterPro" id="IPR051792">
    <property type="entry name" value="GGT_bact"/>
</dbReference>
<comment type="catalytic activity">
    <reaction evidence="1 9">
        <text>an S-substituted glutathione + H2O = an S-substituted L-cysteinylglycine + L-glutamate</text>
        <dbReference type="Rhea" id="RHEA:59468"/>
        <dbReference type="ChEBI" id="CHEBI:15377"/>
        <dbReference type="ChEBI" id="CHEBI:29985"/>
        <dbReference type="ChEBI" id="CHEBI:90779"/>
        <dbReference type="ChEBI" id="CHEBI:143103"/>
        <dbReference type="EC" id="3.4.19.13"/>
    </reaction>
</comment>
<dbReference type="NCBIfam" id="TIGR00066">
    <property type="entry name" value="g_glut_trans"/>
    <property type="match status" value="1"/>
</dbReference>
<dbReference type="InterPro" id="IPR043138">
    <property type="entry name" value="GGT_lsub"/>
</dbReference>
<evidence type="ECO:0000256" key="6">
    <source>
        <dbReference type="ARBA" id="ARBA00023145"/>
    </source>
</evidence>
<dbReference type="InterPro" id="IPR029055">
    <property type="entry name" value="Ntn_hydrolases_N"/>
</dbReference>
<accession>A0ABS5RAD5</accession>
<feature type="chain" id="PRO_5046153115" description="Glutathione hydrolase proenzyme" evidence="10">
    <location>
        <begin position="37"/>
        <end position="599"/>
    </location>
</feature>
<dbReference type="GO" id="GO:0103068">
    <property type="term" value="F:leukotriene C4 gamma-glutamyl transferase activity"/>
    <property type="evidence" value="ECO:0007669"/>
    <property type="project" value="UniProtKB-EC"/>
</dbReference>
<evidence type="ECO:0000256" key="5">
    <source>
        <dbReference type="ARBA" id="ARBA00022801"/>
    </source>
</evidence>
<dbReference type="Gene3D" id="1.10.246.130">
    <property type="match status" value="1"/>
</dbReference>
<dbReference type="EC" id="3.4.19.13" evidence="9"/>
<reference evidence="11" key="1">
    <citation type="submission" date="2021-05" db="EMBL/GenBank/DDBJ databases">
        <authorList>
            <person name="Sun Q."/>
            <person name="Inoue M."/>
        </authorList>
    </citation>
    <scope>NUCLEOTIDE SEQUENCE</scope>
    <source>
        <strain evidence="11">VKM B-3255</strain>
    </source>
</reference>
<dbReference type="Proteomes" id="UP001166585">
    <property type="component" value="Unassembled WGS sequence"/>
</dbReference>
<dbReference type="RefSeq" id="WP_213756578.1">
    <property type="nucleotide sequence ID" value="NZ_JAHCQH010000020.1"/>
</dbReference>
<name>A0ABS5RAD5_9HYPH</name>